<dbReference type="PROSITE" id="PS51257">
    <property type="entry name" value="PROKAR_LIPOPROTEIN"/>
    <property type="match status" value="1"/>
</dbReference>
<evidence type="ECO:0000256" key="2">
    <source>
        <dbReference type="SAM" id="SignalP"/>
    </source>
</evidence>
<evidence type="ECO:0008006" key="5">
    <source>
        <dbReference type="Google" id="ProtNLM"/>
    </source>
</evidence>
<reference evidence="3 4" key="1">
    <citation type="submission" date="2020-08" db="EMBL/GenBank/DDBJ databases">
        <title>Genomic Encyclopedia of Type Strains, Phase IV (KMG-IV): sequencing the most valuable type-strain genomes for metagenomic binning, comparative biology and taxonomic classification.</title>
        <authorList>
            <person name="Goeker M."/>
        </authorList>
    </citation>
    <scope>NUCLEOTIDE SEQUENCE [LARGE SCALE GENOMIC DNA]</scope>
    <source>
        <strain evidence="3 4">DSM 103462</strain>
    </source>
</reference>
<name>A0A7W8LL86_9SPIR</name>
<dbReference type="AlphaFoldDB" id="A0A7W8LL86"/>
<dbReference type="EMBL" id="JACHFQ010000002">
    <property type="protein sequence ID" value="MBB5225181.1"/>
    <property type="molecule type" value="Genomic_DNA"/>
</dbReference>
<proteinExistence type="predicted"/>
<gene>
    <name evidence="3" type="ORF">HNP76_000525</name>
</gene>
<feature type="chain" id="PRO_5031016657" description="Lipoprotein" evidence="2">
    <location>
        <begin position="21"/>
        <end position="227"/>
    </location>
</feature>
<keyword evidence="2" id="KW-0732">Signal</keyword>
<feature type="signal peptide" evidence="2">
    <location>
        <begin position="1"/>
        <end position="20"/>
    </location>
</feature>
<comment type="caution">
    <text evidence="3">The sequence shown here is derived from an EMBL/GenBank/DDBJ whole genome shotgun (WGS) entry which is preliminary data.</text>
</comment>
<evidence type="ECO:0000313" key="3">
    <source>
        <dbReference type="EMBL" id="MBB5225181.1"/>
    </source>
</evidence>
<dbReference type="RefSeq" id="WP_184657211.1">
    <property type="nucleotide sequence ID" value="NZ_CP031518.1"/>
</dbReference>
<feature type="region of interest" description="Disordered" evidence="1">
    <location>
        <begin position="42"/>
        <end position="65"/>
    </location>
</feature>
<evidence type="ECO:0000256" key="1">
    <source>
        <dbReference type="SAM" id="MobiDB-lite"/>
    </source>
</evidence>
<keyword evidence="4" id="KW-1185">Reference proteome</keyword>
<protein>
    <recommendedName>
        <fullName evidence="5">Lipoprotein</fullName>
    </recommendedName>
</protein>
<sequence>MKISKTINTSVFSVGCLVLAGIVVSCGSAKVETAAPEPLPLVEEPKVEEVAPPPAPVEEEPSPVVEEPVVEAPAEAVEADDEYSRSVGAVAVDRDTFVDDKEKVLRIISELDVIMKNLDYSSWLPYVEPASIDYWKLRKNLQKAEKRLPVKGIKLRDLQDYFKQVFVPARKGRTVTEIRYISDSYIKAVQVQEREPGETEDHVTVYYYFNKNNGKWMVHLPTNEELN</sequence>
<organism evidence="3 4">
    <name type="scientific">Treponema ruminis</name>
    <dbReference type="NCBI Taxonomy" id="744515"/>
    <lineage>
        <taxon>Bacteria</taxon>
        <taxon>Pseudomonadati</taxon>
        <taxon>Spirochaetota</taxon>
        <taxon>Spirochaetia</taxon>
        <taxon>Spirochaetales</taxon>
        <taxon>Treponemataceae</taxon>
        <taxon>Treponema</taxon>
    </lineage>
</organism>
<evidence type="ECO:0000313" key="4">
    <source>
        <dbReference type="Proteomes" id="UP000518887"/>
    </source>
</evidence>
<dbReference type="Proteomes" id="UP000518887">
    <property type="component" value="Unassembled WGS sequence"/>
</dbReference>
<accession>A0A7W8LL86</accession>